<proteinExistence type="predicted"/>
<name>A0A1Q3APP1_CEPFO</name>
<comment type="caution">
    <text evidence="1">The sequence shown here is derived from an EMBL/GenBank/DDBJ whole genome shotgun (WGS) entry which is preliminary data.</text>
</comment>
<organism evidence="1 2">
    <name type="scientific">Cephalotus follicularis</name>
    <name type="common">Albany pitcher plant</name>
    <dbReference type="NCBI Taxonomy" id="3775"/>
    <lineage>
        <taxon>Eukaryota</taxon>
        <taxon>Viridiplantae</taxon>
        <taxon>Streptophyta</taxon>
        <taxon>Embryophyta</taxon>
        <taxon>Tracheophyta</taxon>
        <taxon>Spermatophyta</taxon>
        <taxon>Magnoliopsida</taxon>
        <taxon>eudicotyledons</taxon>
        <taxon>Gunneridae</taxon>
        <taxon>Pentapetalae</taxon>
        <taxon>rosids</taxon>
        <taxon>fabids</taxon>
        <taxon>Oxalidales</taxon>
        <taxon>Cephalotaceae</taxon>
        <taxon>Cephalotus</taxon>
    </lineage>
</organism>
<accession>A0A1Q3APP1</accession>
<keyword evidence="2" id="KW-1185">Reference proteome</keyword>
<dbReference type="EMBL" id="BDDD01000038">
    <property type="protein sequence ID" value="GAV57699.1"/>
    <property type="molecule type" value="Genomic_DNA"/>
</dbReference>
<sequence>AFCHPFNYVRDYVSMINKQVTIKKLLYA</sequence>
<dbReference type="OrthoDB" id="1829321at2759"/>
<feature type="non-terminal residue" evidence="1">
    <location>
        <position position="1"/>
    </location>
</feature>
<reference evidence="2" key="1">
    <citation type="submission" date="2016-04" db="EMBL/GenBank/DDBJ databases">
        <title>Cephalotus genome sequencing.</title>
        <authorList>
            <person name="Fukushima K."/>
            <person name="Hasebe M."/>
            <person name="Fang X."/>
        </authorList>
    </citation>
    <scope>NUCLEOTIDE SEQUENCE [LARGE SCALE GENOMIC DNA]</scope>
    <source>
        <strain evidence="2">cv. St1</strain>
    </source>
</reference>
<dbReference type="Proteomes" id="UP000187406">
    <property type="component" value="Unassembled WGS sequence"/>
</dbReference>
<dbReference type="AlphaFoldDB" id="A0A1Q3APP1"/>
<gene>
    <name evidence="1" type="ORF">CFOL_v3_01236</name>
</gene>
<evidence type="ECO:0000313" key="2">
    <source>
        <dbReference type="Proteomes" id="UP000187406"/>
    </source>
</evidence>
<evidence type="ECO:0000313" key="1">
    <source>
        <dbReference type="EMBL" id="GAV57699.1"/>
    </source>
</evidence>
<protein>
    <submittedName>
        <fullName evidence="1">Uncharacterized protein</fullName>
    </submittedName>
</protein>